<evidence type="ECO:0000313" key="2">
    <source>
        <dbReference type="EMBL" id="ACY13867.1"/>
    </source>
</evidence>
<dbReference type="RefSeq" id="WP_012826476.1">
    <property type="nucleotide sequence ID" value="NC_013440.1"/>
</dbReference>
<gene>
    <name evidence="2" type="ordered locus">Hoch_1309</name>
</gene>
<reference evidence="2 3" key="1">
    <citation type="journal article" date="2010" name="Stand. Genomic Sci.">
        <title>Complete genome sequence of Haliangium ochraceum type strain (SMP-2).</title>
        <authorList>
            <consortium name="US DOE Joint Genome Institute (JGI-PGF)"/>
            <person name="Ivanova N."/>
            <person name="Daum C."/>
            <person name="Lang E."/>
            <person name="Abt B."/>
            <person name="Kopitz M."/>
            <person name="Saunders E."/>
            <person name="Lapidus A."/>
            <person name="Lucas S."/>
            <person name="Glavina Del Rio T."/>
            <person name="Nolan M."/>
            <person name="Tice H."/>
            <person name="Copeland A."/>
            <person name="Cheng J.F."/>
            <person name="Chen F."/>
            <person name="Bruce D."/>
            <person name="Goodwin L."/>
            <person name="Pitluck S."/>
            <person name="Mavromatis K."/>
            <person name="Pati A."/>
            <person name="Mikhailova N."/>
            <person name="Chen A."/>
            <person name="Palaniappan K."/>
            <person name="Land M."/>
            <person name="Hauser L."/>
            <person name="Chang Y.J."/>
            <person name="Jeffries C.D."/>
            <person name="Detter J.C."/>
            <person name="Brettin T."/>
            <person name="Rohde M."/>
            <person name="Goker M."/>
            <person name="Bristow J."/>
            <person name="Markowitz V."/>
            <person name="Eisen J.A."/>
            <person name="Hugenholtz P."/>
            <person name="Kyrpides N.C."/>
            <person name="Klenk H.P."/>
        </authorList>
    </citation>
    <scope>NUCLEOTIDE SEQUENCE [LARGE SCALE GENOMIC DNA]</scope>
    <source>
        <strain evidence="3">DSM 14365 / CIP 107738 / JCM 11303 / AJ 13395 / SMP-2</strain>
    </source>
</reference>
<dbReference type="Proteomes" id="UP000001880">
    <property type="component" value="Chromosome"/>
</dbReference>
<dbReference type="InterPro" id="IPR036188">
    <property type="entry name" value="FAD/NAD-bd_sf"/>
</dbReference>
<dbReference type="AlphaFoldDB" id="D0LTH2"/>
<evidence type="ECO:0000259" key="1">
    <source>
        <dbReference type="Pfam" id="PF01494"/>
    </source>
</evidence>
<organism evidence="2 3">
    <name type="scientific">Haliangium ochraceum (strain DSM 14365 / JCM 11303 / SMP-2)</name>
    <dbReference type="NCBI Taxonomy" id="502025"/>
    <lineage>
        <taxon>Bacteria</taxon>
        <taxon>Pseudomonadati</taxon>
        <taxon>Myxococcota</taxon>
        <taxon>Polyangia</taxon>
        <taxon>Haliangiales</taxon>
        <taxon>Kofleriaceae</taxon>
        <taxon>Haliangium</taxon>
    </lineage>
</organism>
<feature type="domain" description="FAD-binding" evidence="1">
    <location>
        <begin position="6"/>
        <end position="223"/>
    </location>
</feature>
<name>D0LTH2_HALO1</name>
<dbReference type="STRING" id="502025.Hoch_1309"/>
<dbReference type="InterPro" id="IPR050816">
    <property type="entry name" value="Flavin-dep_Halogenase_NPB"/>
</dbReference>
<dbReference type="PANTHER" id="PTHR43747:SF1">
    <property type="entry name" value="SLR1998 PROTEIN"/>
    <property type="match status" value="1"/>
</dbReference>
<dbReference type="Gene3D" id="3.50.50.60">
    <property type="entry name" value="FAD/NAD(P)-binding domain"/>
    <property type="match status" value="1"/>
</dbReference>
<keyword evidence="3" id="KW-1185">Reference proteome</keyword>
<proteinExistence type="predicted"/>
<dbReference type="Pfam" id="PF01494">
    <property type="entry name" value="FAD_binding_3"/>
    <property type="match status" value="1"/>
</dbReference>
<protein>
    <submittedName>
        <fullName evidence="2">Monooxygenase FAD-binding protein</fullName>
    </submittedName>
</protein>
<dbReference type="PRINTS" id="PR00420">
    <property type="entry name" value="RNGMNOXGNASE"/>
</dbReference>
<keyword evidence="2" id="KW-0560">Oxidoreductase</keyword>
<dbReference type="OrthoDB" id="103324at2"/>
<dbReference type="InterPro" id="IPR002938">
    <property type="entry name" value="FAD-bd"/>
</dbReference>
<dbReference type="SUPFAM" id="SSF51905">
    <property type="entry name" value="FAD/NAD(P)-binding domain"/>
    <property type="match status" value="1"/>
</dbReference>
<dbReference type="GO" id="GO:0004497">
    <property type="term" value="F:monooxygenase activity"/>
    <property type="evidence" value="ECO:0007669"/>
    <property type="project" value="UniProtKB-KW"/>
</dbReference>
<evidence type="ECO:0000313" key="3">
    <source>
        <dbReference type="Proteomes" id="UP000001880"/>
    </source>
</evidence>
<dbReference type="GO" id="GO:0071949">
    <property type="term" value="F:FAD binding"/>
    <property type="evidence" value="ECO:0007669"/>
    <property type="project" value="InterPro"/>
</dbReference>
<accession>D0LTH2</accession>
<keyword evidence="2" id="KW-0503">Monooxygenase</keyword>
<dbReference type="EMBL" id="CP001804">
    <property type="protein sequence ID" value="ACY13867.1"/>
    <property type="molecule type" value="Genomic_DNA"/>
</dbReference>
<dbReference type="KEGG" id="hoh:Hoch_1309"/>
<dbReference type="eggNOG" id="COG0644">
    <property type="taxonomic scope" value="Bacteria"/>
</dbReference>
<sequence length="576" mass="66538">MSLQSYDVVILGGGLAGLALSVQIKLRNSDISVLILEKRKESAPDAAFKVGESTIETSAEYFARVIDCREYLNTQQITKPGLRFYFSAGDNSDIARRVEIGHGTYPKYLEYQLDRGRFENHLGEKTTGMGSVLIQGATVTDISIDREGHEVMYRHEGEEHTVQCKWVVDATGRRGLLKRKLKLEKKLDHPINATWFRVKEKVDISNWSEEKEWQDKPEIQGLRWPATNHLLGNGYWVWLIPLISGSTSIGIVADERIHPLNTFNSFDKAMAWLAENESQCHEKVLRALARSKLEPNTDVDENGLMDFHVLKQLGYDCEQVYSGDRWCLVGEAAAFNDPFYSPGGDLIAHGNSYTTELIVRNMAGEDITERAEKYDNMYLKFFFGSLQTVYRDQYEVMGNAQVFTAKVTWDYFAYWCTVSLLFFQNKLQDLEFLSLIQDELDKYWVLNGKVQEFFVQWNRLDPEERTDKYVDQDAMDLLNKVHNELGEPLTDAELVERFRENMRLLEELARQLYQRASLSIPEHPETRTIDPYQISLDPRLWKEEGFFKETPTPDLAMKLNKELEEIWLPRASERAA</sequence>
<dbReference type="PANTHER" id="PTHR43747">
    <property type="entry name" value="FAD-BINDING PROTEIN"/>
    <property type="match status" value="1"/>
</dbReference>
<dbReference type="HOGENOM" id="CLU_031191_0_0_7"/>